<organism evidence="1 2">
    <name type="scientific">Mucor lusitanicus CBS 277.49</name>
    <dbReference type="NCBI Taxonomy" id="747725"/>
    <lineage>
        <taxon>Eukaryota</taxon>
        <taxon>Fungi</taxon>
        <taxon>Fungi incertae sedis</taxon>
        <taxon>Mucoromycota</taxon>
        <taxon>Mucoromycotina</taxon>
        <taxon>Mucoromycetes</taxon>
        <taxon>Mucorales</taxon>
        <taxon>Mucorineae</taxon>
        <taxon>Mucoraceae</taxon>
        <taxon>Mucor</taxon>
    </lineage>
</organism>
<reference evidence="1 2" key="1">
    <citation type="submission" date="2015-06" db="EMBL/GenBank/DDBJ databases">
        <title>Expansion of signal transduction pathways in fungi by whole-genome duplication.</title>
        <authorList>
            <consortium name="DOE Joint Genome Institute"/>
            <person name="Corrochano L.M."/>
            <person name="Kuo A."/>
            <person name="Marcet-Houben M."/>
            <person name="Polaino S."/>
            <person name="Salamov A."/>
            <person name="Villalobos J.M."/>
            <person name="Alvarez M.I."/>
            <person name="Avalos J."/>
            <person name="Benito E.P."/>
            <person name="Benoit I."/>
            <person name="Burger G."/>
            <person name="Camino L.P."/>
            <person name="Canovas D."/>
            <person name="Cerda-Olmedo E."/>
            <person name="Cheng J.-F."/>
            <person name="Dominguez A."/>
            <person name="Elias M."/>
            <person name="Eslava A.P."/>
            <person name="Glaser F."/>
            <person name="Grimwood J."/>
            <person name="Gutierrez G."/>
            <person name="Heitman J."/>
            <person name="Henrissat B."/>
            <person name="Iturriaga E.A."/>
            <person name="Lang B.F."/>
            <person name="Lavin J.L."/>
            <person name="Lee S."/>
            <person name="Li W."/>
            <person name="Lindquist E."/>
            <person name="Lopez-Garcia S."/>
            <person name="Luque E.M."/>
            <person name="Marcos A.T."/>
            <person name="Martin J."/>
            <person name="Mccluskey K."/>
            <person name="Medina H.R."/>
            <person name="Miralles-Duran A."/>
            <person name="Miyazaki A."/>
            <person name="Munoz-Torres E."/>
            <person name="Oguiza J.A."/>
            <person name="Ohm R."/>
            <person name="Olmedo M."/>
            <person name="Orejas M."/>
            <person name="Ortiz-Castellanos L."/>
            <person name="Pisabarro A.G."/>
            <person name="Rodriguez-Romero J."/>
            <person name="Ruiz-Herrera J."/>
            <person name="Ruiz-Vazquez R."/>
            <person name="Sanz C."/>
            <person name="Schackwitz W."/>
            <person name="Schmutz J."/>
            <person name="Shahriari M."/>
            <person name="Shelest E."/>
            <person name="Silva-Franco F."/>
            <person name="Soanes D."/>
            <person name="Syed K."/>
            <person name="Tagua V.G."/>
            <person name="Talbot N.J."/>
            <person name="Thon M."/>
            <person name="De Vries R.P."/>
            <person name="Wiebenga A."/>
            <person name="Yadav J.S."/>
            <person name="Braun E.L."/>
            <person name="Baker S."/>
            <person name="Garre V."/>
            <person name="Horwitz B."/>
            <person name="Torres-Martinez S."/>
            <person name="Idnurm A."/>
            <person name="Herrera-Estrella A."/>
            <person name="Gabaldon T."/>
            <person name="Grigoriev I.V."/>
        </authorList>
    </citation>
    <scope>NUCLEOTIDE SEQUENCE [LARGE SCALE GENOMIC DNA]</scope>
    <source>
        <strain evidence="1 2">CBS 277.49</strain>
    </source>
</reference>
<gene>
    <name evidence="1" type="ORF">MUCCIDRAFT_159417</name>
</gene>
<dbReference type="AlphaFoldDB" id="A0A168N2M3"/>
<evidence type="ECO:0000313" key="1">
    <source>
        <dbReference type="EMBL" id="OAD05697.1"/>
    </source>
</evidence>
<dbReference type="OrthoDB" id="2289118at2759"/>
<dbReference type="VEuPathDB" id="FungiDB:MUCCIDRAFT_159417"/>
<evidence type="ECO:0000313" key="2">
    <source>
        <dbReference type="Proteomes" id="UP000077051"/>
    </source>
</evidence>
<comment type="caution">
    <text evidence="1">The sequence shown here is derived from an EMBL/GenBank/DDBJ whole genome shotgun (WGS) entry which is preliminary data.</text>
</comment>
<dbReference type="STRING" id="747725.A0A168N2M3"/>
<protein>
    <submittedName>
        <fullName evidence="1">Uncharacterized protein</fullName>
    </submittedName>
</protein>
<name>A0A168N2M3_MUCCL</name>
<accession>A0A168N2M3</accession>
<sequence length="223" mass="25556">MSSNRDIPVAKAPECLWWTPHIALSDITKDLYWVDFTDFEVNRSAHLENNRIKRDVAITRTNAVDQLLVNQDVFQEDSKTLCLTNIVVLNKLKSMKQSLRHVHDLHRKDLLYYYIVDLTTSRKQQAVWQALNDTQIQHYRSLMKAEFRTDQAVVNFVMSIIKASAKNPLMDALKDAKALLKALPNDNPHMPLKQAVCKMTKICAAALFIDGNKFSGAWNEVSN</sequence>
<dbReference type="EMBL" id="AMYB01000002">
    <property type="protein sequence ID" value="OAD05697.1"/>
    <property type="molecule type" value="Genomic_DNA"/>
</dbReference>
<dbReference type="Proteomes" id="UP000077051">
    <property type="component" value="Unassembled WGS sequence"/>
</dbReference>
<proteinExistence type="predicted"/>
<keyword evidence="2" id="KW-1185">Reference proteome</keyword>